<feature type="region of interest" description="Disordered" evidence="6">
    <location>
        <begin position="135"/>
        <end position="184"/>
    </location>
</feature>
<comment type="similarity">
    <text evidence="2">Belongs to the bHLH protein family.</text>
</comment>
<dbReference type="GO" id="GO:0046983">
    <property type="term" value="F:protein dimerization activity"/>
    <property type="evidence" value="ECO:0007669"/>
    <property type="project" value="InterPro"/>
</dbReference>
<proteinExistence type="inferred from homology"/>
<evidence type="ECO:0000256" key="5">
    <source>
        <dbReference type="ARBA" id="ARBA00023242"/>
    </source>
</evidence>
<keyword evidence="4" id="KW-0804">Transcription</keyword>
<dbReference type="InterPro" id="IPR011598">
    <property type="entry name" value="bHLH_dom"/>
</dbReference>
<dbReference type="CDD" id="cd11393">
    <property type="entry name" value="bHLH_AtbHLH_like"/>
    <property type="match status" value="1"/>
</dbReference>
<dbReference type="GO" id="GO:0003700">
    <property type="term" value="F:DNA-binding transcription factor activity"/>
    <property type="evidence" value="ECO:0007669"/>
    <property type="project" value="InterPro"/>
</dbReference>
<dbReference type="PROSITE" id="PS50888">
    <property type="entry name" value="BHLH"/>
    <property type="match status" value="1"/>
</dbReference>
<feature type="compositionally biased region" description="Polar residues" evidence="6">
    <location>
        <begin position="135"/>
        <end position="145"/>
    </location>
</feature>
<keyword evidence="5" id="KW-0539">Nucleus</keyword>
<evidence type="ECO:0000256" key="2">
    <source>
        <dbReference type="ARBA" id="ARBA00005510"/>
    </source>
</evidence>
<dbReference type="GO" id="GO:0005634">
    <property type="term" value="C:nucleus"/>
    <property type="evidence" value="ECO:0007669"/>
    <property type="project" value="UniProtKB-SubCell"/>
</dbReference>
<feature type="domain" description="BHLH" evidence="7">
    <location>
        <begin position="170"/>
        <end position="219"/>
    </location>
</feature>
<keyword evidence="9" id="KW-1185">Reference proteome</keyword>
<evidence type="ECO:0000256" key="1">
    <source>
        <dbReference type="ARBA" id="ARBA00004123"/>
    </source>
</evidence>
<evidence type="ECO:0000259" key="7">
    <source>
        <dbReference type="PROSITE" id="PS50888"/>
    </source>
</evidence>
<organism evidence="8 9">
    <name type="scientific">Hordeum vulgare subsp. vulgare</name>
    <name type="common">Domesticated barley</name>
    <dbReference type="NCBI Taxonomy" id="112509"/>
    <lineage>
        <taxon>Eukaryota</taxon>
        <taxon>Viridiplantae</taxon>
        <taxon>Streptophyta</taxon>
        <taxon>Embryophyta</taxon>
        <taxon>Tracheophyta</taxon>
        <taxon>Spermatophyta</taxon>
        <taxon>Magnoliopsida</taxon>
        <taxon>Liliopsida</taxon>
        <taxon>Poales</taxon>
        <taxon>Poaceae</taxon>
        <taxon>BOP clade</taxon>
        <taxon>Pooideae</taxon>
        <taxon>Triticodae</taxon>
        <taxon>Triticeae</taxon>
        <taxon>Hordeinae</taxon>
        <taxon>Hordeum</taxon>
    </lineage>
</organism>
<dbReference type="InterPro" id="IPR036638">
    <property type="entry name" value="HLH_DNA-bd_sf"/>
</dbReference>
<comment type="subcellular location">
    <subcellularLocation>
        <location evidence="1">Nucleus</location>
    </subcellularLocation>
</comment>
<dbReference type="AlphaFoldDB" id="A0A8I6XD74"/>
<name>A0A8I6XD74_HORVV</name>
<dbReference type="InterPro" id="IPR045239">
    <property type="entry name" value="bHLH95_bHLH"/>
</dbReference>
<evidence type="ECO:0000256" key="4">
    <source>
        <dbReference type="ARBA" id="ARBA00023163"/>
    </source>
</evidence>
<feature type="compositionally biased region" description="Polar residues" evidence="6">
    <location>
        <begin position="163"/>
        <end position="174"/>
    </location>
</feature>
<evidence type="ECO:0000256" key="6">
    <source>
        <dbReference type="SAM" id="MobiDB-lite"/>
    </source>
</evidence>
<reference evidence="8" key="2">
    <citation type="submission" date="2020-10" db="EMBL/GenBank/DDBJ databases">
        <authorList>
            <person name="Scholz U."/>
            <person name="Mascher M."/>
            <person name="Fiebig A."/>
        </authorList>
    </citation>
    <scope>NUCLEOTIDE SEQUENCE [LARGE SCALE GENOMIC DNA]</scope>
    <source>
        <strain evidence="8">cv. Morex</strain>
    </source>
</reference>
<accession>A0A8I6XD74</accession>
<protein>
    <recommendedName>
        <fullName evidence="7">BHLH domain-containing protein</fullName>
    </recommendedName>
</protein>
<dbReference type="OrthoDB" id="1870356at2759"/>
<evidence type="ECO:0000313" key="9">
    <source>
        <dbReference type="Proteomes" id="UP000011116"/>
    </source>
</evidence>
<dbReference type="SMR" id="A0A8I6XD74"/>
<dbReference type="KEGG" id="hvg:123446632"/>
<dbReference type="Gramene" id="HORVU.MOREX.r2.4HG0321950.1">
    <property type="protein sequence ID" value="HORVU.MOREX.r2.4HG0321950.1"/>
    <property type="gene ID" value="HORVU.MOREX.r2.4HG0321950"/>
</dbReference>
<dbReference type="SUPFAM" id="SSF47459">
    <property type="entry name" value="HLH, helix-loop-helix DNA-binding domain"/>
    <property type="match status" value="1"/>
</dbReference>
<reference evidence="8" key="3">
    <citation type="submission" date="2022-01" db="UniProtKB">
        <authorList>
            <consortium name="EnsemblPlants"/>
        </authorList>
    </citation>
    <scope>IDENTIFICATION</scope>
    <source>
        <strain evidence="8">subsp. vulgare</strain>
    </source>
</reference>
<dbReference type="InterPro" id="IPR045843">
    <property type="entry name" value="IND-like"/>
</dbReference>
<dbReference type="EnsemblPlants" id="HORVU.MOREX.r3.4HG0387050.1">
    <property type="protein sequence ID" value="HORVU.MOREX.r3.4HG0387050.1"/>
    <property type="gene ID" value="HORVU.MOREX.r3.4HG0387050"/>
</dbReference>
<gene>
    <name evidence="8" type="primary">LOC123446632</name>
</gene>
<dbReference type="Proteomes" id="UP000011116">
    <property type="component" value="Chromosome 4H"/>
</dbReference>
<dbReference type="GeneID" id="123446632"/>
<evidence type="ECO:0000313" key="8">
    <source>
        <dbReference type="EnsemblPlants" id="HORVU.MOREX.r3.4HG0387050.1"/>
    </source>
</evidence>
<sequence>MDEILRAAAGSSLIATTMWNCPAHSSLLLPIGDDHVAVKCESSSSAAGSSAGFDGIRLAADYGHLCHHMSTLQNLPAPPLFATRSSESYFGMGDGSVYGGGDGRPAAFMHFGYTQTQPPTAATHPVRWTAAGGQTMVSDGSSFSGSKRRKTATTAHGPHGRLQGSSAKPRNNTAAAKAPCKRSQKLGDKITALQQLVSPYGKTDTASVLHEAAACIRSLHDQIQILAAPYPGESSSSPSSSQDAGEEPATGLRRRGLCVAPLSPAVASLVSGAARDHGRAHADVGGAWFTAL</sequence>
<keyword evidence="3" id="KW-0805">Transcription regulation</keyword>
<reference evidence="9" key="1">
    <citation type="journal article" date="2012" name="Nature">
        <title>A physical, genetic and functional sequence assembly of the barley genome.</title>
        <authorList>
            <consortium name="The International Barley Genome Sequencing Consortium"/>
            <person name="Mayer K.F."/>
            <person name="Waugh R."/>
            <person name="Brown J.W."/>
            <person name="Schulman A."/>
            <person name="Langridge P."/>
            <person name="Platzer M."/>
            <person name="Fincher G.B."/>
            <person name="Muehlbauer G.J."/>
            <person name="Sato K."/>
            <person name="Close T.J."/>
            <person name="Wise R.P."/>
            <person name="Stein N."/>
        </authorList>
    </citation>
    <scope>NUCLEOTIDE SEQUENCE [LARGE SCALE GENOMIC DNA]</scope>
    <source>
        <strain evidence="9">cv. Morex</strain>
    </source>
</reference>
<feature type="region of interest" description="Disordered" evidence="6">
    <location>
        <begin position="229"/>
        <end position="251"/>
    </location>
</feature>
<dbReference type="Gramene" id="HORVU.MOREX.r3.4HG0387050.1">
    <property type="protein sequence ID" value="HORVU.MOREX.r3.4HG0387050.1"/>
    <property type="gene ID" value="HORVU.MOREX.r3.4HG0387050"/>
</dbReference>
<evidence type="ECO:0000256" key="3">
    <source>
        <dbReference type="ARBA" id="ARBA00023015"/>
    </source>
</evidence>
<dbReference type="PANTHER" id="PTHR16223:SF367">
    <property type="entry name" value="OS03G0279500 PROTEIN"/>
    <property type="match status" value="1"/>
</dbReference>
<dbReference type="RefSeq" id="XP_044979139.1">
    <property type="nucleotide sequence ID" value="XM_045123204.1"/>
</dbReference>
<dbReference type="PANTHER" id="PTHR16223">
    <property type="entry name" value="TRANSCRIPTION FACTOR BHLH83-RELATED"/>
    <property type="match status" value="1"/>
</dbReference>